<organism evidence="2 3">
    <name type="scientific">Emiliania huxleyi (strain CCMP1516)</name>
    <dbReference type="NCBI Taxonomy" id="280463"/>
    <lineage>
        <taxon>Eukaryota</taxon>
        <taxon>Haptista</taxon>
        <taxon>Haptophyta</taxon>
        <taxon>Prymnesiophyceae</taxon>
        <taxon>Isochrysidales</taxon>
        <taxon>Noelaerhabdaceae</taxon>
        <taxon>Emiliania</taxon>
    </lineage>
</organism>
<dbReference type="GeneID" id="17255730"/>
<evidence type="ECO:0000313" key="3">
    <source>
        <dbReference type="Proteomes" id="UP000013827"/>
    </source>
</evidence>
<dbReference type="Proteomes" id="UP000013827">
    <property type="component" value="Unassembled WGS sequence"/>
</dbReference>
<dbReference type="PaxDb" id="2903-EOD09351"/>
<dbReference type="RefSeq" id="XP_005761780.1">
    <property type="nucleotide sequence ID" value="XM_005761723.1"/>
</dbReference>
<dbReference type="HOGENOM" id="CLU_889761_0_0_1"/>
<dbReference type="AlphaFoldDB" id="A0A0D3IDL6"/>
<evidence type="ECO:0000313" key="2">
    <source>
        <dbReference type="EnsemblProtists" id="EOD09351"/>
    </source>
</evidence>
<evidence type="ECO:0000256" key="1">
    <source>
        <dbReference type="SAM" id="MobiDB-lite"/>
    </source>
</evidence>
<dbReference type="KEGG" id="ehx:EMIHUDRAFT_197713"/>
<protein>
    <submittedName>
        <fullName evidence="2">Uncharacterized protein</fullName>
    </submittedName>
</protein>
<feature type="region of interest" description="Disordered" evidence="1">
    <location>
        <begin position="235"/>
        <end position="255"/>
    </location>
</feature>
<reference evidence="3" key="1">
    <citation type="journal article" date="2013" name="Nature">
        <title>Pan genome of the phytoplankton Emiliania underpins its global distribution.</title>
        <authorList>
            <person name="Read B.A."/>
            <person name="Kegel J."/>
            <person name="Klute M.J."/>
            <person name="Kuo A."/>
            <person name="Lefebvre S.C."/>
            <person name="Maumus F."/>
            <person name="Mayer C."/>
            <person name="Miller J."/>
            <person name="Monier A."/>
            <person name="Salamov A."/>
            <person name="Young J."/>
            <person name="Aguilar M."/>
            <person name="Claverie J.M."/>
            <person name="Frickenhaus S."/>
            <person name="Gonzalez K."/>
            <person name="Herman E.K."/>
            <person name="Lin Y.C."/>
            <person name="Napier J."/>
            <person name="Ogata H."/>
            <person name="Sarno A.F."/>
            <person name="Shmutz J."/>
            <person name="Schroeder D."/>
            <person name="de Vargas C."/>
            <person name="Verret F."/>
            <person name="von Dassow P."/>
            <person name="Valentin K."/>
            <person name="Van de Peer Y."/>
            <person name="Wheeler G."/>
            <person name="Dacks J.B."/>
            <person name="Delwiche C.F."/>
            <person name="Dyhrman S.T."/>
            <person name="Glockner G."/>
            <person name="John U."/>
            <person name="Richards T."/>
            <person name="Worden A.Z."/>
            <person name="Zhang X."/>
            <person name="Grigoriev I.V."/>
            <person name="Allen A.E."/>
            <person name="Bidle K."/>
            <person name="Borodovsky M."/>
            <person name="Bowler C."/>
            <person name="Brownlee C."/>
            <person name="Cock J.M."/>
            <person name="Elias M."/>
            <person name="Gladyshev V.N."/>
            <person name="Groth M."/>
            <person name="Guda C."/>
            <person name="Hadaegh A."/>
            <person name="Iglesias-Rodriguez M.D."/>
            <person name="Jenkins J."/>
            <person name="Jones B.M."/>
            <person name="Lawson T."/>
            <person name="Leese F."/>
            <person name="Lindquist E."/>
            <person name="Lobanov A."/>
            <person name="Lomsadze A."/>
            <person name="Malik S.B."/>
            <person name="Marsh M.E."/>
            <person name="Mackinder L."/>
            <person name="Mock T."/>
            <person name="Mueller-Roeber B."/>
            <person name="Pagarete A."/>
            <person name="Parker M."/>
            <person name="Probert I."/>
            <person name="Quesneville H."/>
            <person name="Raines C."/>
            <person name="Rensing S.A."/>
            <person name="Riano-Pachon D.M."/>
            <person name="Richier S."/>
            <person name="Rokitta S."/>
            <person name="Shiraiwa Y."/>
            <person name="Soanes D.M."/>
            <person name="van der Giezen M."/>
            <person name="Wahlund T.M."/>
            <person name="Williams B."/>
            <person name="Wilson W."/>
            <person name="Wolfe G."/>
            <person name="Wurch L.L."/>
        </authorList>
    </citation>
    <scope>NUCLEOTIDE SEQUENCE</scope>
</reference>
<proteinExistence type="predicted"/>
<reference evidence="2" key="2">
    <citation type="submission" date="2024-10" db="UniProtKB">
        <authorList>
            <consortium name="EnsemblProtists"/>
        </authorList>
    </citation>
    <scope>IDENTIFICATION</scope>
</reference>
<dbReference type="EnsemblProtists" id="EOD09351">
    <property type="protein sequence ID" value="EOD09351"/>
    <property type="gene ID" value="EMIHUDRAFT_197713"/>
</dbReference>
<sequence>MQSEALHRLAEFGREAAGALAASDAWSRVCANPPLLAQLRDALLENECPPVERKLAREMLSASGLTALSSRVREFESRTASAAPAQPDDFPLVVLLNRVARTLGLLPLVAPSPLHERAPYCAVCGLTMDGMAADGTPLQVVGNPPYDPDSVEPAGGEVLFGLLLLRSMVPPPGEPGWVLWREAACGCTMLDHCYIVLRGASAACPGTACPACGGEIEACRRSFWRYGVSGTPHELGLEDEHSAPEDSEAKAALDKAKEALDPRKLAVVRRFLPPRLALDLDDMQHYYGGGSFPNGAEAEGSRRKWSWRNGRGL</sequence>
<name>A0A0D3IDL6_EMIH1</name>
<accession>A0A0D3IDL6</accession>
<keyword evidence="3" id="KW-1185">Reference proteome</keyword>